<keyword evidence="3" id="KW-0808">Transferase</keyword>
<dbReference type="PANTHER" id="PTHR12358:SF106">
    <property type="entry name" value="LIPID KINASE YEGS"/>
    <property type="match status" value="1"/>
</dbReference>
<dbReference type="PROSITE" id="PS50146">
    <property type="entry name" value="DAGK"/>
    <property type="match status" value="1"/>
</dbReference>
<evidence type="ECO:0000256" key="4">
    <source>
        <dbReference type="ARBA" id="ARBA00022741"/>
    </source>
</evidence>
<dbReference type="PANTHER" id="PTHR12358">
    <property type="entry name" value="SPHINGOSINE KINASE"/>
    <property type="match status" value="1"/>
</dbReference>
<dbReference type="RefSeq" id="WP_162452376.1">
    <property type="nucleotide sequence ID" value="NZ_WLZY01000008.1"/>
</dbReference>
<keyword evidence="7" id="KW-0444">Lipid biosynthesis</keyword>
<dbReference type="SUPFAM" id="SSF111331">
    <property type="entry name" value="NAD kinase/diacylglycerol kinase-like"/>
    <property type="match status" value="1"/>
</dbReference>
<evidence type="ECO:0000256" key="3">
    <source>
        <dbReference type="ARBA" id="ARBA00022679"/>
    </source>
</evidence>
<evidence type="ECO:0000313" key="10">
    <source>
        <dbReference type="EMBL" id="NDL59683.1"/>
    </source>
</evidence>
<keyword evidence="6" id="KW-0067">ATP-binding</keyword>
<reference evidence="10 11" key="1">
    <citation type="submission" date="2019-11" db="EMBL/GenBank/DDBJ databases">
        <authorList>
            <person name="Li X.-J."/>
            <person name="Feng X.-M."/>
        </authorList>
    </citation>
    <scope>NUCLEOTIDE SEQUENCE [LARGE SCALE GENOMIC DNA]</scope>
    <source>
        <strain evidence="10 11">XMNu-373</strain>
    </source>
</reference>
<evidence type="ECO:0000256" key="8">
    <source>
        <dbReference type="ARBA" id="ARBA00023264"/>
    </source>
</evidence>
<evidence type="ECO:0000259" key="9">
    <source>
        <dbReference type="PROSITE" id="PS50146"/>
    </source>
</evidence>
<evidence type="ECO:0000256" key="7">
    <source>
        <dbReference type="ARBA" id="ARBA00023209"/>
    </source>
</evidence>
<evidence type="ECO:0000256" key="1">
    <source>
        <dbReference type="ARBA" id="ARBA00001946"/>
    </source>
</evidence>
<evidence type="ECO:0000313" key="11">
    <source>
        <dbReference type="Proteomes" id="UP000460435"/>
    </source>
</evidence>
<dbReference type="Pfam" id="PF19279">
    <property type="entry name" value="YegS_C"/>
    <property type="match status" value="1"/>
</dbReference>
<sequence length="292" mass="31136">MRTFTAVVNPAAGNRRRTAAGRVRHVVQRLREAGAAVRVETTRSLQHSDEIASAAVARGDVVLAVGGDGTVGRLAGTVVRTGGVLGILPAGRGNDFARQLGLPTDPDAIAKLLLRESEPQLVDVIETAGTIVVGSIYTGIDAIANRHFNRVRPLGAAGYHYSAGRALLTWRMATYHVTVDGTEHNARGYTVVLANSGFYGDGRHAAPDARVDDGLLDIVILRDVSRWGFVSIAMKELYSGAHLKRPEVEVLRGREVRVEADRELPYGGDGELLSTLPVTARVLPGALRVLAS</sequence>
<feature type="domain" description="DAGKc" evidence="9">
    <location>
        <begin position="1"/>
        <end position="131"/>
    </location>
</feature>
<protein>
    <submittedName>
        <fullName evidence="10">Diacylglycerol kinase family lipid kinase</fullName>
    </submittedName>
</protein>
<proteinExistence type="inferred from homology"/>
<dbReference type="InterPro" id="IPR016064">
    <property type="entry name" value="NAD/diacylglycerol_kinase_sf"/>
</dbReference>
<dbReference type="InterPro" id="IPR050187">
    <property type="entry name" value="Lipid_Phosphate_FormReg"/>
</dbReference>
<comment type="cofactor">
    <cofactor evidence="1">
        <name>Mg(2+)</name>
        <dbReference type="ChEBI" id="CHEBI:18420"/>
    </cofactor>
</comment>
<comment type="caution">
    <text evidence="10">The sequence shown here is derived from an EMBL/GenBank/DDBJ whole genome shotgun (WGS) entry which is preliminary data.</text>
</comment>
<comment type="similarity">
    <text evidence="2">Belongs to the diacylglycerol/lipid kinase family.</text>
</comment>
<dbReference type="GO" id="GO:0016301">
    <property type="term" value="F:kinase activity"/>
    <property type="evidence" value="ECO:0007669"/>
    <property type="project" value="UniProtKB-KW"/>
</dbReference>
<dbReference type="GO" id="GO:0005886">
    <property type="term" value="C:plasma membrane"/>
    <property type="evidence" value="ECO:0007669"/>
    <property type="project" value="TreeGrafter"/>
</dbReference>
<keyword evidence="7" id="KW-0443">Lipid metabolism</keyword>
<dbReference type="SMART" id="SM00046">
    <property type="entry name" value="DAGKc"/>
    <property type="match status" value="1"/>
</dbReference>
<evidence type="ECO:0000256" key="5">
    <source>
        <dbReference type="ARBA" id="ARBA00022777"/>
    </source>
</evidence>
<keyword evidence="8" id="KW-1208">Phospholipid metabolism</keyword>
<dbReference type="Gene3D" id="2.60.200.40">
    <property type="match status" value="1"/>
</dbReference>
<dbReference type="AlphaFoldDB" id="A0A7K3M8T0"/>
<dbReference type="InterPro" id="IPR001206">
    <property type="entry name" value="Diacylglycerol_kinase_cat_dom"/>
</dbReference>
<dbReference type="InterPro" id="IPR017438">
    <property type="entry name" value="ATP-NAD_kinase_N"/>
</dbReference>
<gene>
    <name evidence="10" type="ORF">F7O44_21665</name>
</gene>
<keyword evidence="4" id="KW-0547">Nucleotide-binding</keyword>
<dbReference type="InterPro" id="IPR045540">
    <property type="entry name" value="YegS/DAGK_C"/>
</dbReference>
<evidence type="ECO:0000256" key="6">
    <source>
        <dbReference type="ARBA" id="ARBA00022840"/>
    </source>
</evidence>
<evidence type="ECO:0000256" key="2">
    <source>
        <dbReference type="ARBA" id="ARBA00005983"/>
    </source>
</evidence>
<dbReference type="Pfam" id="PF00781">
    <property type="entry name" value="DAGK_cat"/>
    <property type="match status" value="1"/>
</dbReference>
<dbReference type="GO" id="GO:0005524">
    <property type="term" value="F:ATP binding"/>
    <property type="evidence" value="ECO:0007669"/>
    <property type="project" value="UniProtKB-KW"/>
</dbReference>
<accession>A0A7K3M8T0</accession>
<organism evidence="10 11">
    <name type="scientific">Phytoactinopolyspora mesophila</name>
    <dbReference type="NCBI Taxonomy" id="2650750"/>
    <lineage>
        <taxon>Bacteria</taxon>
        <taxon>Bacillati</taxon>
        <taxon>Actinomycetota</taxon>
        <taxon>Actinomycetes</taxon>
        <taxon>Jiangellales</taxon>
        <taxon>Jiangellaceae</taxon>
        <taxon>Phytoactinopolyspora</taxon>
    </lineage>
</organism>
<keyword evidence="5 10" id="KW-0418">Kinase</keyword>
<dbReference type="Gene3D" id="3.40.50.10330">
    <property type="entry name" value="Probable inorganic polyphosphate/atp-NAD kinase, domain 1"/>
    <property type="match status" value="1"/>
</dbReference>
<name>A0A7K3M8T0_9ACTN</name>
<dbReference type="GO" id="GO:0008654">
    <property type="term" value="P:phospholipid biosynthetic process"/>
    <property type="evidence" value="ECO:0007669"/>
    <property type="project" value="UniProtKB-KW"/>
</dbReference>
<dbReference type="Proteomes" id="UP000460435">
    <property type="component" value="Unassembled WGS sequence"/>
</dbReference>
<dbReference type="EMBL" id="WLZY01000008">
    <property type="protein sequence ID" value="NDL59683.1"/>
    <property type="molecule type" value="Genomic_DNA"/>
</dbReference>
<keyword evidence="7" id="KW-0594">Phospholipid biosynthesis</keyword>
<keyword evidence="11" id="KW-1185">Reference proteome</keyword>